<dbReference type="EMBL" id="SLVX01000005">
    <property type="protein sequence ID" value="TCN46128.1"/>
    <property type="molecule type" value="Genomic_DNA"/>
</dbReference>
<organism evidence="1 2">
    <name type="scientific">Shinella granuli</name>
    <dbReference type="NCBI Taxonomy" id="323621"/>
    <lineage>
        <taxon>Bacteria</taxon>
        <taxon>Pseudomonadati</taxon>
        <taxon>Pseudomonadota</taxon>
        <taxon>Alphaproteobacteria</taxon>
        <taxon>Hyphomicrobiales</taxon>
        <taxon>Rhizobiaceae</taxon>
        <taxon>Shinella</taxon>
    </lineage>
</organism>
<evidence type="ECO:0000313" key="1">
    <source>
        <dbReference type="EMBL" id="TCN46128.1"/>
    </source>
</evidence>
<comment type="caution">
    <text evidence="1">The sequence shown here is derived from an EMBL/GenBank/DDBJ whole genome shotgun (WGS) entry which is preliminary data.</text>
</comment>
<dbReference type="InterPro" id="IPR029058">
    <property type="entry name" value="AB_hydrolase_fold"/>
</dbReference>
<gene>
    <name evidence="1" type="ORF">EV665_105215</name>
</gene>
<sequence length="320" mass="34653">MTDIIIEDITFPVAYGDATLDLAGRVFRPASPDEALPPVVFNSGFTGGVSMYGQLFGRALAGRGYRVMTYDVAGFFTNKDVRNTAQKDGVTVTNVSLVDQTDEVLAAVRWAKERFGAMPAVASWAMGSLASLAAIVALARQGKEQIAFWNPMSYTRIATLQDLRADKAGADAAIKALADDAAIPPFDTGTEATRLGYYPLDPDTQDYVDRQLGGYTEVGGVDRWPGCSHVTAKSYKEYVDFDPEKDIAGADGFPPALIVHGADNTLHMPAESIRLHKAYPGRAGDKPLIIEGMMHGQQNQVESPIFHHLIEQIDRAIRTA</sequence>
<accession>A0A4R2CWM6</accession>
<keyword evidence="2" id="KW-1185">Reference proteome</keyword>
<dbReference type="AlphaFoldDB" id="A0A4R2CWM6"/>
<dbReference type="Proteomes" id="UP000295351">
    <property type="component" value="Unassembled WGS sequence"/>
</dbReference>
<dbReference type="SUPFAM" id="SSF53474">
    <property type="entry name" value="alpha/beta-Hydrolases"/>
    <property type="match status" value="1"/>
</dbReference>
<name>A0A4R2CWM6_SHIGR</name>
<dbReference type="Gene3D" id="3.40.50.1820">
    <property type="entry name" value="alpha/beta hydrolase"/>
    <property type="match status" value="1"/>
</dbReference>
<dbReference type="RefSeq" id="WP_133034148.1">
    <property type="nucleotide sequence ID" value="NZ_BAABEI010000002.1"/>
</dbReference>
<protein>
    <recommendedName>
        <fullName evidence="3">Pimeloyl-ACP methyl ester carboxylesterase</fullName>
    </recommendedName>
</protein>
<proteinExistence type="predicted"/>
<evidence type="ECO:0000313" key="2">
    <source>
        <dbReference type="Proteomes" id="UP000295351"/>
    </source>
</evidence>
<evidence type="ECO:0008006" key="3">
    <source>
        <dbReference type="Google" id="ProtNLM"/>
    </source>
</evidence>
<reference evidence="1 2" key="1">
    <citation type="submission" date="2019-03" db="EMBL/GenBank/DDBJ databases">
        <title>Genomic Encyclopedia of Type Strains, Phase IV (KMG-IV): sequencing the most valuable type-strain genomes for metagenomic binning, comparative biology and taxonomic classification.</title>
        <authorList>
            <person name="Goeker M."/>
        </authorList>
    </citation>
    <scope>NUCLEOTIDE SEQUENCE [LARGE SCALE GENOMIC DNA]</scope>
    <source>
        <strain evidence="1 2">DSM 18401</strain>
    </source>
</reference>